<dbReference type="HOGENOM" id="CLU_629891_0_0_0"/>
<dbReference type="Proteomes" id="UP000010798">
    <property type="component" value="Chromosome"/>
</dbReference>
<feature type="transmembrane region" description="Helical" evidence="6">
    <location>
        <begin position="12"/>
        <end position="33"/>
    </location>
</feature>
<evidence type="ECO:0000256" key="3">
    <source>
        <dbReference type="ARBA" id="ARBA00022989"/>
    </source>
</evidence>
<dbReference type="InterPro" id="IPR022764">
    <property type="entry name" value="Peptidase_S54_rhomboid_dom"/>
</dbReference>
<dbReference type="AlphaFoldDB" id="L0DJG3"/>
<dbReference type="PANTHER" id="PTHR43066:SF5">
    <property type="entry name" value="RHOMBOID-LIKE PROTEIN 11, CHLOROPLASTIC-RELATED"/>
    <property type="match status" value="1"/>
</dbReference>
<evidence type="ECO:0000256" key="5">
    <source>
        <dbReference type="SAM" id="MobiDB-lite"/>
    </source>
</evidence>
<dbReference type="GO" id="GO:0004252">
    <property type="term" value="F:serine-type endopeptidase activity"/>
    <property type="evidence" value="ECO:0007669"/>
    <property type="project" value="InterPro"/>
</dbReference>
<evidence type="ECO:0000256" key="6">
    <source>
        <dbReference type="SAM" id="Phobius"/>
    </source>
</evidence>
<feature type="region of interest" description="Disordered" evidence="5">
    <location>
        <begin position="279"/>
        <end position="300"/>
    </location>
</feature>
<evidence type="ECO:0000313" key="9">
    <source>
        <dbReference type="Proteomes" id="UP000010798"/>
    </source>
</evidence>
<dbReference type="KEGG" id="saci:Sinac_5376"/>
<dbReference type="OrthoDB" id="267668at2"/>
<feature type="domain" description="Peptidase S54 rhomboid" evidence="7">
    <location>
        <begin position="73"/>
        <end position="231"/>
    </location>
</feature>
<feature type="transmembrane region" description="Helical" evidence="6">
    <location>
        <begin position="185"/>
        <end position="204"/>
    </location>
</feature>
<reference evidence="8 9" key="1">
    <citation type="submission" date="2012-02" db="EMBL/GenBank/DDBJ databases">
        <title>Complete sequence of chromosome of Singulisphaera acidiphila DSM 18658.</title>
        <authorList>
            <consortium name="US DOE Joint Genome Institute (JGI-PGF)"/>
            <person name="Lucas S."/>
            <person name="Copeland A."/>
            <person name="Lapidus A."/>
            <person name="Glavina del Rio T."/>
            <person name="Dalin E."/>
            <person name="Tice H."/>
            <person name="Bruce D."/>
            <person name="Goodwin L."/>
            <person name="Pitluck S."/>
            <person name="Peters L."/>
            <person name="Ovchinnikova G."/>
            <person name="Chertkov O."/>
            <person name="Kyrpides N."/>
            <person name="Mavromatis K."/>
            <person name="Ivanova N."/>
            <person name="Brettin T."/>
            <person name="Detter J.C."/>
            <person name="Han C."/>
            <person name="Larimer F."/>
            <person name="Land M."/>
            <person name="Hauser L."/>
            <person name="Markowitz V."/>
            <person name="Cheng J.-F."/>
            <person name="Hugenholtz P."/>
            <person name="Woyke T."/>
            <person name="Wu D."/>
            <person name="Tindall B."/>
            <person name="Pomrenke H."/>
            <person name="Brambilla E."/>
            <person name="Klenk H.-P."/>
            <person name="Eisen J.A."/>
        </authorList>
    </citation>
    <scope>NUCLEOTIDE SEQUENCE [LARGE SCALE GENOMIC DNA]</scope>
    <source>
        <strain evidence="9">ATCC BAA-1392 / DSM 18658 / VKM B-2454 / MOB10</strain>
    </source>
</reference>
<comment type="subcellular location">
    <subcellularLocation>
        <location evidence="1">Membrane</location>
        <topology evidence="1">Multi-pass membrane protein</topology>
    </subcellularLocation>
</comment>
<dbReference type="RefSeq" id="WP_015248627.1">
    <property type="nucleotide sequence ID" value="NC_019892.1"/>
</dbReference>
<keyword evidence="3 6" id="KW-1133">Transmembrane helix</keyword>
<feature type="transmembrane region" description="Helical" evidence="6">
    <location>
        <begin position="216"/>
        <end position="234"/>
    </location>
</feature>
<keyword evidence="4 6" id="KW-0472">Membrane</keyword>
<dbReference type="EMBL" id="CP003364">
    <property type="protein sequence ID" value="AGA29524.1"/>
    <property type="molecule type" value="Genomic_DNA"/>
</dbReference>
<evidence type="ECO:0000256" key="4">
    <source>
        <dbReference type="ARBA" id="ARBA00023136"/>
    </source>
</evidence>
<accession>L0DJG3</accession>
<dbReference type="Pfam" id="PF01694">
    <property type="entry name" value="Rhomboid"/>
    <property type="match status" value="1"/>
</dbReference>
<dbReference type="SUPFAM" id="SSF144091">
    <property type="entry name" value="Rhomboid-like"/>
    <property type="match status" value="1"/>
</dbReference>
<evidence type="ECO:0000256" key="2">
    <source>
        <dbReference type="ARBA" id="ARBA00022692"/>
    </source>
</evidence>
<keyword evidence="2 6" id="KW-0812">Transmembrane</keyword>
<evidence type="ECO:0000256" key="1">
    <source>
        <dbReference type="ARBA" id="ARBA00004141"/>
    </source>
</evidence>
<dbReference type="PANTHER" id="PTHR43066">
    <property type="entry name" value="RHOMBOID-RELATED PROTEIN"/>
    <property type="match status" value="1"/>
</dbReference>
<feature type="transmembrane region" description="Helical" evidence="6">
    <location>
        <begin position="80"/>
        <end position="100"/>
    </location>
</feature>
<dbReference type="Gene3D" id="1.20.1540.10">
    <property type="entry name" value="Rhomboid-like"/>
    <property type="match status" value="1"/>
</dbReference>
<dbReference type="STRING" id="886293.Sinac_5376"/>
<evidence type="ECO:0000259" key="7">
    <source>
        <dbReference type="Pfam" id="PF01694"/>
    </source>
</evidence>
<feature type="transmembrane region" description="Helical" evidence="6">
    <location>
        <begin position="112"/>
        <end position="131"/>
    </location>
</feature>
<dbReference type="eggNOG" id="COG0705">
    <property type="taxonomic scope" value="Bacteria"/>
</dbReference>
<gene>
    <name evidence="8" type="ordered locus">Sinac_5376</name>
</gene>
<name>L0DJG3_SINAD</name>
<protein>
    <submittedName>
        <fullName evidence="8">Putative membrane protein</fullName>
    </submittedName>
</protein>
<organism evidence="8 9">
    <name type="scientific">Singulisphaera acidiphila (strain ATCC BAA-1392 / DSM 18658 / VKM B-2454 / MOB10)</name>
    <dbReference type="NCBI Taxonomy" id="886293"/>
    <lineage>
        <taxon>Bacteria</taxon>
        <taxon>Pseudomonadati</taxon>
        <taxon>Planctomycetota</taxon>
        <taxon>Planctomycetia</taxon>
        <taxon>Isosphaerales</taxon>
        <taxon>Isosphaeraceae</taxon>
        <taxon>Singulisphaera</taxon>
    </lineage>
</organism>
<keyword evidence="9" id="KW-1185">Reference proteome</keyword>
<dbReference type="GO" id="GO:0016020">
    <property type="term" value="C:membrane"/>
    <property type="evidence" value="ECO:0007669"/>
    <property type="project" value="UniProtKB-SubCell"/>
</dbReference>
<dbReference type="InterPro" id="IPR035952">
    <property type="entry name" value="Rhomboid-like_sf"/>
</dbReference>
<proteinExistence type="predicted"/>
<sequence length="435" mass="47907">MIVIPTGTDAPIYHWPYVTVVLIVLNVALLFVIPPASNVVLLDENDEVIESVEAVSLFDRYALALGDGRLHPLQWVTHNFLHYGLGHLAGNMLFLWAFGIVVEGKLGPIKYLLTYLAIGTLHGACLQLLLMKSGMDGHAAGASAVVYGLLATCMIWAPRNELNCTVILLIGFRAFVYHWDLYYTTVALFYIGQQIFGLVVWGSLGNQVMVTEIGHLSGAFWGAVVAFTLLKAGLVDCEGWDLFSLRKKRATLTHEWNERGERLAREKQALRSSLKANLKAKARDKATNGDGPVDGPSAEDRAATAVRRVRTLIDKGDIAGALVAYDKSARTLVNWPTQAELFGLIKALSSCGAESDAIRLMRDHCRYYPDASTRVRLKLAQVLIRDRQRPAAALRVLEEITPGSLPADLETARQKLALQANRMCQDGVLELEEDD</sequence>
<evidence type="ECO:0000313" key="8">
    <source>
        <dbReference type="EMBL" id="AGA29524.1"/>
    </source>
</evidence>